<gene>
    <name evidence="1" type="ordered locus">bsr8047</name>
</gene>
<accession>Q89BV1</accession>
<proteinExistence type="predicted"/>
<evidence type="ECO:0000313" key="1">
    <source>
        <dbReference type="EMBL" id="BAC53312.1"/>
    </source>
</evidence>
<dbReference type="KEGG" id="bja:bsr8047"/>
<sequence length="79" mass="9148">MRTQIIVGRHDDDFRLGLRVQRQIEIAGEIRQREPSSSSTRWLSECDLIFMARPRGAPRYFCPDGAWAFELFGFCLLAS</sequence>
<dbReference type="EnsemblBacteria" id="BAC53312">
    <property type="protein sequence ID" value="BAC53312"/>
    <property type="gene ID" value="BAC53312"/>
</dbReference>
<protein>
    <submittedName>
        <fullName evidence="1">Bsr8047 protein</fullName>
    </submittedName>
</protein>
<name>Q89BV1_BRADU</name>
<reference evidence="2" key="1">
    <citation type="journal article" date="2002" name="DNA Res.">
        <title>Complete genomic sequence of nitrogen-fixing symbiotic bacterium Bradyrhizobium japonicum USDA110.</title>
        <authorList>
            <person name="Kaneko T."/>
            <person name="Nakamura Y."/>
            <person name="Sato S."/>
            <person name="Minamisawa K."/>
            <person name="Uchiumi T."/>
            <person name="Sasamoto S."/>
            <person name="Watanabe A."/>
            <person name="Idesawa K."/>
            <person name="Iriguchi M."/>
            <person name="Kawashima K."/>
            <person name="Kohara M."/>
            <person name="Matsumoto M."/>
            <person name="Shimpo S."/>
            <person name="Tsuruoka H."/>
            <person name="Wada T."/>
            <person name="Yamada M."/>
            <person name="Tabata S."/>
        </authorList>
    </citation>
    <scope>NUCLEOTIDE SEQUENCE [LARGE SCALE GENOMIC DNA]</scope>
    <source>
        <strain evidence="2">JCM 10833 / BCRC 13528 / IAM 13628 / NBRC 14792 / USDA 110</strain>
    </source>
</reference>
<dbReference type="HOGENOM" id="CLU_2599080_0_0_5"/>
<dbReference type="InParanoid" id="Q89BV1"/>
<organism evidence="1 2">
    <name type="scientific">Bradyrhizobium diazoefficiens (strain JCM 10833 / BCRC 13528 / IAM 13628 / NBRC 14792 / USDA 110)</name>
    <dbReference type="NCBI Taxonomy" id="224911"/>
    <lineage>
        <taxon>Bacteria</taxon>
        <taxon>Pseudomonadati</taxon>
        <taxon>Pseudomonadota</taxon>
        <taxon>Alphaproteobacteria</taxon>
        <taxon>Hyphomicrobiales</taxon>
        <taxon>Nitrobacteraceae</taxon>
        <taxon>Bradyrhizobium</taxon>
    </lineage>
</organism>
<evidence type="ECO:0000313" key="2">
    <source>
        <dbReference type="Proteomes" id="UP000002526"/>
    </source>
</evidence>
<keyword evidence="2" id="KW-1185">Reference proteome</keyword>
<dbReference type="Proteomes" id="UP000002526">
    <property type="component" value="Chromosome"/>
</dbReference>
<dbReference type="EMBL" id="BA000040">
    <property type="protein sequence ID" value="BAC53312.1"/>
    <property type="molecule type" value="Genomic_DNA"/>
</dbReference>
<dbReference type="AlphaFoldDB" id="Q89BV1"/>